<dbReference type="GO" id="GO:0030150">
    <property type="term" value="P:protein import into mitochondrial matrix"/>
    <property type="evidence" value="ECO:0007669"/>
    <property type="project" value="InterPro"/>
</dbReference>
<evidence type="ECO:0000256" key="4">
    <source>
        <dbReference type="ARBA" id="ARBA00022448"/>
    </source>
</evidence>
<evidence type="ECO:0000256" key="5">
    <source>
        <dbReference type="ARBA" id="ARBA00022692"/>
    </source>
</evidence>
<accession>A0AAE9D6R2</accession>
<evidence type="ECO:0000256" key="1">
    <source>
        <dbReference type="ARBA" id="ARBA00002959"/>
    </source>
</evidence>
<dbReference type="GO" id="GO:0005744">
    <property type="term" value="C:TIM23 mitochondrial import inner membrane translocase complex"/>
    <property type="evidence" value="ECO:0007669"/>
    <property type="project" value="InterPro"/>
</dbReference>
<feature type="transmembrane region" description="Helical" evidence="13">
    <location>
        <begin position="506"/>
        <end position="522"/>
    </location>
</feature>
<evidence type="ECO:0000256" key="8">
    <source>
        <dbReference type="ARBA" id="ARBA00022989"/>
    </source>
</evidence>
<feature type="transmembrane region" description="Helical" evidence="13">
    <location>
        <begin position="477"/>
        <end position="500"/>
    </location>
</feature>
<feature type="region of interest" description="Disordered" evidence="12">
    <location>
        <begin position="556"/>
        <end position="600"/>
    </location>
</feature>
<gene>
    <name evidence="15" type="ORF">L3Y34_004742</name>
</gene>
<keyword evidence="8 13" id="KW-1133">Transmembrane helix</keyword>
<name>A0AAE9D6R2_CAEBR</name>
<keyword evidence="4" id="KW-0813">Transport</keyword>
<evidence type="ECO:0000313" key="15">
    <source>
        <dbReference type="EMBL" id="ULT96337.1"/>
    </source>
</evidence>
<keyword evidence="6" id="KW-0999">Mitochondrion inner membrane</keyword>
<evidence type="ECO:0000256" key="2">
    <source>
        <dbReference type="ARBA" id="ARBA00004448"/>
    </source>
</evidence>
<dbReference type="Proteomes" id="UP000827892">
    <property type="component" value="Chromosome IV"/>
</dbReference>
<evidence type="ECO:0000256" key="10">
    <source>
        <dbReference type="ARBA" id="ARBA00023128"/>
    </source>
</evidence>
<keyword evidence="5 13" id="KW-0812">Transmembrane</keyword>
<evidence type="ECO:0000256" key="3">
    <source>
        <dbReference type="ARBA" id="ARBA00008444"/>
    </source>
</evidence>
<evidence type="ECO:0000256" key="11">
    <source>
        <dbReference type="ARBA" id="ARBA00023136"/>
    </source>
</evidence>
<evidence type="ECO:0000256" key="9">
    <source>
        <dbReference type="ARBA" id="ARBA00023010"/>
    </source>
</evidence>
<comment type="subcellular location">
    <subcellularLocation>
        <location evidence="2">Mitochondrion inner membrane</location>
        <topology evidence="2">Multi-pass membrane protein</topology>
    </subcellularLocation>
</comment>
<feature type="signal peptide" evidence="14">
    <location>
        <begin position="1"/>
        <end position="15"/>
    </location>
</feature>
<dbReference type="Pfam" id="PF02466">
    <property type="entry name" value="Tim17"/>
    <property type="match status" value="1"/>
</dbReference>
<keyword evidence="9" id="KW-0811">Translocation</keyword>
<dbReference type="GO" id="GO:0008320">
    <property type="term" value="F:protein transmembrane transporter activity"/>
    <property type="evidence" value="ECO:0007669"/>
    <property type="project" value="InterPro"/>
</dbReference>
<evidence type="ECO:0000256" key="12">
    <source>
        <dbReference type="SAM" id="MobiDB-lite"/>
    </source>
</evidence>
<reference evidence="15 16" key="1">
    <citation type="submission" date="2022-05" db="EMBL/GenBank/DDBJ databases">
        <title>Chromosome-level reference genomes for two strains of Caenorhabditis briggsae: an improved platform for comparative genomics.</title>
        <authorList>
            <person name="Stevens L."/>
            <person name="Andersen E.C."/>
        </authorList>
    </citation>
    <scope>NUCLEOTIDE SEQUENCE [LARGE SCALE GENOMIC DNA]</scope>
    <source>
        <strain evidence="15">QX1410_ONT</strain>
        <tissue evidence="15">Whole-organism</tissue>
    </source>
</reference>
<dbReference type="AlphaFoldDB" id="A0AAE9D6R2"/>
<proteinExistence type="inferred from homology"/>
<evidence type="ECO:0000256" key="7">
    <source>
        <dbReference type="ARBA" id="ARBA00022927"/>
    </source>
</evidence>
<keyword evidence="10" id="KW-0496">Mitochondrion</keyword>
<dbReference type="PANTHER" id="PTHR10485:SF0">
    <property type="entry name" value="AT05822P-RELATED"/>
    <property type="match status" value="1"/>
</dbReference>
<sequence length="600" mass="66102">MKTTVYAFLFALSYAADIPEVCYPSVVRHRIDSVFPTSRLFCVTKLNDELEYGGVEIVSDGEQWSLFSKSRMLEEEETSSDDNGDSLYFGNSSGIRLFKLPAAISDSDFCTGTQNVEIEKNLTVHCKPLSTYDMLSQCTENSFINALSLFGNGEFVDKSENKTLAIPRIAAEQMRAPVWNGSACNDVLVSANIVFRMNQTEVNDVVVQVEYGNLPGNVDTNWFQQDFSIFWIRMIQSNEDEKETNKSSSGAGYKAGDQIYRMQGSSPVPFAIPTLEECYSSSVKPSPVLFLRPMISVCTIRTTNCEDARSKAKAFYEQVYPSELVSSISEDEHSAAVERVNVTWEDLSPSSSSCRLPVSSLLQIYHSKQGSTKNYREVDSFVIHRQKLFQKSLQHITLSVEASQIRGQIFSGKEHQYTEMEEYTREPCPYRIGDDIGSAFAMGLVGGSIFQAFGGYKNAAKGKKMVGMMREIRMRSTLTGVQFAAWGGMFSTIDCCLVAIRKKEDPINSIVSGGLTGALLAIRSGPKVMAGSAILGSVILAMIEGVGLVTTRWMGAMMDPTQPPPEALDDPRSLGQKSQAEPGLDQSRPFGIPTGLPNLS</sequence>
<dbReference type="PANTHER" id="PTHR10485">
    <property type="entry name" value="MITOCHONDRIAL IMPORT INNER MEMBRANE TRANSLOCASE SUBUNIT TIM-17"/>
    <property type="match status" value="1"/>
</dbReference>
<dbReference type="EMBL" id="CP090894">
    <property type="protein sequence ID" value="ULT96337.1"/>
    <property type="molecule type" value="Genomic_DNA"/>
</dbReference>
<evidence type="ECO:0000256" key="13">
    <source>
        <dbReference type="SAM" id="Phobius"/>
    </source>
</evidence>
<protein>
    <submittedName>
        <fullName evidence="15">Uncharacterized protein</fullName>
    </submittedName>
</protein>
<feature type="chain" id="PRO_5042141103" evidence="14">
    <location>
        <begin position="16"/>
        <end position="600"/>
    </location>
</feature>
<feature type="transmembrane region" description="Helical" evidence="13">
    <location>
        <begin position="534"/>
        <end position="555"/>
    </location>
</feature>
<keyword evidence="11 13" id="KW-0472">Membrane</keyword>
<evidence type="ECO:0000256" key="6">
    <source>
        <dbReference type="ARBA" id="ARBA00022792"/>
    </source>
</evidence>
<keyword evidence="7" id="KW-0653">Protein transport</keyword>
<comment type="similarity">
    <text evidence="3">Belongs to the Tim17/Tim22/Tim23 family.</text>
</comment>
<organism evidence="15 16">
    <name type="scientific">Caenorhabditis briggsae</name>
    <dbReference type="NCBI Taxonomy" id="6238"/>
    <lineage>
        <taxon>Eukaryota</taxon>
        <taxon>Metazoa</taxon>
        <taxon>Ecdysozoa</taxon>
        <taxon>Nematoda</taxon>
        <taxon>Chromadorea</taxon>
        <taxon>Rhabditida</taxon>
        <taxon>Rhabditina</taxon>
        <taxon>Rhabditomorpha</taxon>
        <taxon>Rhabditoidea</taxon>
        <taxon>Rhabditidae</taxon>
        <taxon>Peloderinae</taxon>
        <taxon>Caenorhabditis</taxon>
    </lineage>
</organism>
<dbReference type="NCBIfam" id="TIGR00980">
    <property type="entry name" value="3a0801so1tim17"/>
    <property type="match status" value="1"/>
</dbReference>
<evidence type="ECO:0000313" key="16">
    <source>
        <dbReference type="Proteomes" id="UP000827892"/>
    </source>
</evidence>
<comment type="function">
    <text evidence="1">Essential component of the TIM23 complex, a complex that mediates the translocation of transit peptide-containing proteins across the mitochondrial inner membrane.</text>
</comment>
<dbReference type="InterPro" id="IPR005678">
    <property type="entry name" value="Tim17"/>
</dbReference>
<keyword evidence="14" id="KW-0732">Signal</keyword>
<evidence type="ECO:0000256" key="14">
    <source>
        <dbReference type="SAM" id="SignalP"/>
    </source>
</evidence>